<sequence length="65" mass="7586">MVFKFRGIEIKKKISWYSRGDYTTGVKDTFACCRSGAGAPPLEFFVKRLCLPDEVHYKQDNFLYL</sequence>
<evidence type="ECO:0000313" key="1">
    <source>
        <dbReference type="EMBL" id="OLQ85949.1"/>
    </source>
</evidence>
<dbReference type="Proteomes" id="UP000186206">
    <property type="component" value="Unassembled WGS sequence"/>
</dbReference>
<name>A0ABX3FA76_9VIBR</name>
<evidence type="ECO:0000313" key="2">
    <source>
        <dbReference type="Proteomes" id="UP000186206"/>
    </source>
</evidence>
<dbReference type="EMBL" id="MJMI01000138">
    <property type="protein sequence ID" value="OLQ85949.1"/>
    <property type="molecule type" value="Genomic_DNA"/>
</dbReference>
<reference evidence="1 2" key="1">
    <citation type="submission" date="2016-09" db="EMBL/GenBank/DDBJ databases">
        <title>Genomic Taxonomy of the Vibrionaceae.</title>
        <authorList>
            <person name="Gonzalez-Castillo A."/>
            <person name="Gomez-Gil B."/>
            <person name="Enciso-Ibarra K."/>
        </authorList>
    </citation>
    <scope>NUCLEOTIDE SEQUENCE [LARGE SCALE GENOMIC DNA]</scope>
    <source>
        <strain evidence="1 2">CAIM 1731</strain>
    </source>
</reference>
<protein>
    <submittedName>
        <fullName evidence="1">Uncharacterized protein</fullName>
    </submittedName>
</protein>
<gene>
    <name evidence="1" type="ORF">BIY21_18695</name>
</gene>
<proteinExistence type="predicted"/>
<comment type="caution">
    <text evidence="1">The sequence shown here is derived from an EMBL/GenBank/DDBJ whole genome shotgun (WGS) entry which is preliminary data.</text>
</comment>
<organism evidence="1 2">
    <name type="scientific">Vibrio ponticus</name>
    <dbReference type="NCBI Taxonomy" id="265668"/>
    <lineage>
        <taxon>Bacteria</taxon>
        <taxon>Pseudomonadati</taxon>
        <taxon>Pseudomonadota</taxon>
        <taxon>Gammaproteobacteria</taxon>
        <taxon>Vibrionales</taxon>
        <taxon>Vibrionaceae</taxon>
        <taxon>Vibrio</taxon>
    </lineage>
</organism>
<keyword evidence="2" id="KW-1185">Reference proteome</keyword>
<accession>A0ABX3FA76</accession>